<evidence type="ECO:0000313" key="3">
    <source>
        <dbReference type="Proteomes" id="UP000626220"/>
    </source>
</evidence>
<organism evidence="2 3">
    <name type="scientific">Seohaeicola zhoushanensis</name>
    <dbReference type="NCBI Taxonomy" id="1569283"/>
    <lineage>
        <taxon>Bacteria</taxon>
        <taxon>Pseudomonadati</taxon>
        <taxon>Pseudomonadota</taxon>
        <taxon>Alphaproteobacteria</taxon>
        <taxon>Rhodobacterales</taxon>
        <taxon>Roseobacteraceae</taxon>
        <taxon>Seohaeicola</taxon>
    </lineage>
</organism>
<dbReference type="Proteomes" id="UP000626220">
    <property type="component" value="Unassembled WGS sequence"/>
</dbReference>
<gene>
    <name evidence="2" type="ORF">GCM10017056_06610</name>
</gene>
<name>A0A8J3GU15_9RHOB</name>
<dbReference type="EMBL" id="BNCJ01000001">
    <property type="protein sequence ID" value="GHF37386.1"/>
    <property type="molecule type" value="Genomic_DNA"/>
</dbReference>
<sequence>MSLFSQMNVLCPNCGKTQNIAGVGSVNADRRPDLRAAIMDDSFQMMICGDCGTAFRLEPLFNYLEVDKGLWIAAMPGREMPEYIEVEDRAMGVFEISYGERAPAAAKAIGKDLKPRVTFGWPGVKEKLTIDELGLDDVIVEKLKLELMRRLPEVPLGPGTELRLMGGGESALSFAWVQTVGEAQEQGFSVDRALYDEIAGNEAGWAKIHARLTDGPFVDMQKLYMGEGRAA</sequence>
<reference evidence="2" key="1">
    <citation type="journal article" date="2014" name="Int. J. Syst. Evol. Microbiol.">
        <title>Complete genome sequence of Corynebacterium casei LMG S-19264T (=DSM 44701T), isolated from a smear-ripened cheese.</title>
        <authorList>
            <consortium name="US DOE Joint Genome Institute (JGI-PGF)"/>
            <person name="Walter F."/>
            <person name="Albersmeier A."/>
            <person name="Kalinowski J."/>
            <person name="Ruckert C."/>
        </authorList>
    </citation>
    <scope>NUCLEOTIDE SEQUENCE</scope>
    <source>
        <strain evidence="2">KCTC 42650</strain>
    </source>
</reference>
<accession>A0A8J3GU15</accession>
<protein>
    <recommendedName>
        <fullName evidence="1">CpXC domain-containing protein</fullName>
    </recommendedName>
</protein>
<dbReference type="AlphaFoldDB" id="A0A8J3GU15"/>
<dbReference type="RefSeq" id="WP_189678602.1">
    <property type="nucleotide sequence ID" value="NZ_BNCJ01000001.1"/>
</dbReference>
<dbReference type="InterPro" id="IPR025682">
    <property type="entry name" value="CpXC_dom"/>
</dbReference>
<feature type="domain" description="CpXC" evidence="1">
    <location>
        <begin position="10"/>
        <end position="144"/>
    </location>
</feature>
<dbReference type="Pfam" id="PF14353">
    <property type="entry name" value="CpXC"/>
    <property type="match status" value="1"/>
</dbReference>
<evidence type="ECO:0000259" key="1">
    <source>
        <dbReference type="Pfam" id="PF14353"/>
    </source>
</evidence>
<proteinExistence type="predicted"/>
<comment type="caution">
    <text evidence="2">The sequence shown here is derived from an EMBL/GenBank/DDBJ whole genome shotgun (WGS) entry which is preliminary data.</text>
</comment>
<keyword evidence="3" id="KW-1185">Reference proteome</keyword>
<reference evidence="2" key="2">
    <citation type="submission" date="2020-09" db="EMBL/GenBank/DDBJ databases">
        <authorList>
            <person name="Sun Q."/>
            <person name="Kim S."/>
        </authorList>
    </citation>
    <scope>NUCLEOTIDE SEQUENCE</scope>
    <source>
        <strain evidence="2">KCTC 42650</strain>
    </source>
</reference>
<evidence type="ECO:0000313" key="2">
    <source>
        <dbReference type="EMBL" id="GHF37386.1"/>
    </source>
</evidence>